<sequence length="45" mass="5342">MVKESIPKEGQTIKIQSYKHDGNIHRVWSETTILKGTDHVCYRWK</sequence>
<dbReference type="Proteomes" id="UP000255277">
    <property type="component" value="Unassembled WGS sequence"/>
</dbReference>
<organism evidence="1 2">
    <name type="scientific">Staphylococcus gallinarum</name>
    <dbReference type="NCBI Taxonomy" id="1293"/>
    <lineage>
        <taxon>Bacteria</taxon>
        <taxon>Bacillati</taxon>
        <taxon>Bacillota</taxon>
        <taxon>Bacilli</taxon>
        <taxon>Bacillales</taxon>
        <taxon>Staphylococcaceae</taxon>
        <taxon>Staphylococcus</taxon>
    </lineage>
</organism>
<evidence type="ECO:0000313" key="2">
    <source>
        <dbReference type="Proteomes" id="UP000255277"/>
    </source>
</evidence>
<gene>
    <name evidence="1" type="ORF">NCTC12195_03441</name>
</gene>
<protein>
    <submittedName>
        <fullName evidence="1">Cytosolic protein</fullName>
    </submittedName>
</protein>
<evidence type="ECO:0000313" key="1">
    <source>
        <dbReference type="EMBL" id="SUM33933.1"/>
    </source>
</evidence>
<dbReference type="AlphaFoldDB" id="A0A380FKE7"/>
<reference evidence="1 2" key="1">
    <citation type="submission" date="2018-06" db="EMBL/GenBank/DDBJ databases">
        <authorList>
            <consortium name="Pathogen Informatics"/>
            <person name="Doyle S."/>
        </authorList>
    </citation>
    <scope>NUCLEOTIDE SEQUENCE [LARGE SCALE GENOMIC DNA]</scope>
    <source>
        <strain evidence="1 2">NCTC12195</strain>
    </source>
</reference>
<dbReference type="EMBL" id="UHDK01000001">
    <property type="protein sequence ID" value="SUM33933.1"/>
    <property type="molecule type" value="Genomic_DNA"/>
</dbReference>
<accession>A0A380FKE7</accession>
<proteinExistence type="predicted"/>
<name>A0A380FKE7_STAGA</name>